<evidence type="ECO:0000313" key="2">
    <source>
        <dbReference type="EMBL" id="MCH83946.1"/>
    </source>
</evidence>
<comment type="caution">
    <text evidence="2">The sequence shown here is derived from an EMBL/GenBank/DDBJ whole genome shotgun (WGS) entry which is preliminary data.</text>
</comment>
<proteinExistence type="predicted"/>
<evidence type="ECO:0000313" key="3">
    <source>
        <dbReference type="Proteomes" id="UP000265520"/>
    </source>
</evidence>
<feature type="region of interest" description="Disordered" evidence="1">
    <location>
        <begin position="1"/>
        <end position="28"/>
    </location>
</feature>
<keyword evidence="3" id="KW-1185">Reference proteome</keyword>
<dbReference type="Proteomes" id="UP000265520">
    <property type="component" value="Unassembled WGS sequence"/>
</dbReference>
<dbReference type="AlphaFoldDB" id="A0A392M935"/>
<gene>
    <name evidence="2" type="ORF">A2U01_0004776</name>
</gene>
<dbReference type="EMBL" id="LXQA010005999">
    <property type="protein sequence ID" value="MCH83946.1"/>
    <property type="molecule type" value="Genomic_DNA"/>
</dbReference>
<organism evidence="2 3">
    <name type="scientific">Trifolium medium</name>
    <dbReference type="NCBI Taxonomy" id="97028"/>
    <lineage>
        <taxon>Eukaryota</taxon>
        <taxon>Viridiplantae</taxon>
        <taxon>Streptophyta</taxon>
        <taxon>Embryophyta</taxon>
        <taxon>Tracheophyta</taxon>
        <taxon>Spermatophyta</taxon>
        <taxon>Magnoliopsida</taxon>
        <taxon>eudicotyledons</taxon>
        <taxon>Gunneridae</taxon>
        <taxon>Pentapetalae</taxon>
        <taxon>rosids</taxon>
        <taxon>fabids</taxon>
        <taxon>Fabales</taxon>
        <taxon>Fabaceae</taxon>
        <taxon>Papilionoideae</taxon>
        <taxon>50 kb inversion clade</taxon>
        <taxon>NPAAA clade</taxon>
        <taxon>Hologalegina</taxon>
        <taxon>IRL clade</taxon>
        <taxon>Trifolieae</taxon>
        <taxon>Trifolium</taxon>
    </lineage>
</organism>
<reference evidence="2 3" key="1">
    <citation type="journal article" date="2018" name="Front. Plant Sci.">
        <title>Red Clover (Trifolium pratense) and Zigzag Clover (T. medium) - A Picture of Genomic Similarities and Differences.</title>
        <authorList>
            <person name="Dluhosova J."/>
            <person name="Istvanek J."/>
            <person name="Nedelnik J."/>
            <person name="Repkova J."/>
        </authorList>
    </citation>
    <scope>NUCLEOTIDE SEQUENCE [LARGE SCALE GENOMIC DNA]</scope>
    <source>
        <strain evidence="3">cv. 10/8</strain>
        <tissue evidence="2">Leaf</tissue>
    </source>
</reference>
<feature type="non-terminal residue" evidence="2">
    <location>
        <position position="41"/>
    </location>
</feature>
<accession>A0A392M935</accession>
<protein>
    <submittedName>
        <fullName evidence="2">Uncharacterized protein</fullName>
    </submittedName>
</protein>
<sequence>MSTPAGSIKDPGEKATEEEEELPDLSANKATKINIQRAVLE</sequence>
<evidence type="ECO:0000256" key="1">
    <source>
        <dbReference type="SAM" id="MobiDB-lite"/>
    </source>
</evidence>
<name>A0A392M935_9FABA</name>